<evidence type="ECO:0000256" key="3">
    <source>
        <dbReference type="ARBA" id="ARBA00023136"/>
    </source>
</evidence>
<feature type="domain" description="NTF2-like N-terminal transpeptidase" evidence="6">
    <location>
        <begin position="30"/>
        <end position="151"/>
    </location>
</feature>
<sequence length="675" mass="74092">MRKLSIKSLLLIIFAIAMLVLSGCSKEKSAADTFAVYKESWQNKDYEAMYEMLSTEAKGYVSKEDFVQRYTKIYSGIEAETIEITVDSENENKNEKDKSSIPFSIDMKTAAGDIKIEGYTANLVKEKVDKKSNWLINWDEKMIFPQMVQGDKVRIDTLEGKRGEIYDAKGNGLAVNSTVTQIGIYPKNYEANKAANTEQLAKILDINPNDITEKLAANTNPEYFVPIVTVNSTEREKISAALAIDGVIKKDKNGRTYNGGEAFGALIGYIGNVTAEELEANKDKGYTETSLIGKRGLEQVYEDRLKAKDGAHIYISRESDNSKIDIAKTEPKDGEKITISIDSELQKKIYESMNGEKGASTVIDPKTGAVLAMVSSPSFDPNSFTTYVTQTTKAKWDVAKDAQFENRFKKSYAPGSTFKLFTAIAGLEKSAINPEEALSISGTQWQPNASWGDYKVTRVTDTGAPVTLKDAFVYSDNIYFSQVALKLGKDAFIEKAKAFGIGEELPIDYPIVASQISADGSLKNDIALADSSYGQGQVLMTPLQLTLMYSAVVNDGKIMSPTIESKQPKVWKENLISAANAKVLADDLKAVIEEPSGTAHSIQIPGVSLAGKTGTAELKKDANDTNAEENGWFVVMNTDNPKLVMATMMENVKSKGGSHFVLDGQKKVLDYYFAK</sequence>
<dbReference type="Pfam" id="PF00905">
    <property type="entry name" value="Transpeptidase"/>
    <property type="match status" value="1"/>
</dbReference>
<evidence type="ECO:0000259" key="4">
    <source>
        <dbReference type="Pfam" id="PF00905"/>
    </source>
</evidence>
<reference evidence="7" key="1">
    <citation type="submission" date="2009-04" db="EMBL/GenBank/DDBJ databases">
        <title>Clostridium cellulovorans cellulosomal and noncellulosomal genes.</title>
        <authorList>
            <person name="Tamaru Y."/>
        </authorList>
    </citation>
    <scope>NUCLEOTIDE SEQUENCE</scope>
</reference>
<dbReference type="PANTHER" id="PTHR30627">
    <property type="entry name" value="PEPTIDOGLYCAN D,D-TRANSPEPTIDASE"/>
    <property type="match status" value="1"/>
</dbReference>
<dbReference type="PANTHER" id="PTHR30627:SF25">
    <property type="entry name" value="PENICILLIN-BINDING PROTEIN 3"/>
    <property type="match status" value="1"/>
</dbReference>
<dbReference type="InterPro" id="IPR050515">
    <property type="entry name" value="Beta-lactam/transpept"/>
</dbReference>
<feature type="domain" description="Penicillin-binding protein dimerisation" evidence="5">
    <location>
        <begin position="159"/>
        <end position="317"/>
    </location>
</feature>
<dbReference type="InterPro" id="IPR012338">
    <property type="entry name" value="Beta-lactam/transpept-like"/>
</dbReference>
<dbReference type="InterPro" id="IPR007887">
    <property type="entry name" value="MecA_N"/>
</dbReference>
<comment type="similarity">
    <text evidence="2">Belongs to the transpeptidase family.</text>
</comment>
<dbReference type="OMA" id="DMATPNT"/>
<dbReference type="Gene3D" id="3.10.450.100">
    <property type="entry name" value="NTF2-like, domain 1"/>
    <property type="match status" value="1"/>
</dbReference>
<dbReference type="Pfam" id="PF05223">
    <property type="entry name" value="MecA_N"/>
    <property type="match status" value="1"/>
</dbReference>
<dbReference type="GO" id="GO:0071555">
    <property type="term" value="P:cell wall organization"/>
    <property type="evidence" value="ECO:0007669"/>
    <property type="project" value="TreeGrafter"/>
</dbReference>
<dbReference type="Gene3D" id="3.30.1390.30">
    <property type="entry name" value="Penicillin-binding protein 2a, domain 3"/>
    <property type="match status" value="1"/>
</dbReference>
<dbReference type="SUPFAM" id="SSF56601">
    <property type="entry name" value="beta-lactamase/transpeptidase-like"/>
    <property type="match status" value="1"/>
</dbReference>
<comment type="subcellular location">
    <subcellularLocation>
        <location evidence="1">Membrane</location>
    </subcellularLocation>
</comment>
<protein>
    <submittedName>
        <fullName evidence="7">Peptidoglycan glycosyltransferase</fullName>
    </submittedName>
</protein>
<evidence type="ECO:0000313" key="7">
    <source>
        <dbReference type="EMBL" id="BAV13186.1"/>
    </source>
</evidence>
<name>A0A173N058_CLOCL</name>
<feature type="domain" description="Penicillin-binding protein transpeptidase" evidence="4">
    <location>
        <begin position="359"/>
        <end position="657"/>
    </location>
</feature>
<keyword evidence="7" id="KW-0808">Transferase</keyword>
<evidence type="ECO:0000256" key="1">
    <source>
        <dbReference type="ARBA" id="ARBA00004370"/>
    </source>
</evidence>
<organism evidence="7">
    <name type="scientific">Clostridium cellulovorans</name>
    <dbReference type="NCBI Taxonomy" id="1493"/>
    <lineage>
        <taxon>Bacteria</taxon>
        <taxon>Bacillati</taxon>
        <taxon>Bacillota</taxon>
        <taxon>Clostridia</taxon>
        <taxon>Eubacteriales</taxon>
        <taxon>Clostridiaceae</taxon>
        <taxon>Clostridium</taxon>
    </lineage>
</organism>
<evidence type="ECO:0000256" key="2">
    <source>
        <dbReference type="ARBA" id="ARBA00007171"/>
    </source>
</evidence>
<dbReference type="GO" id="GO:0008658">
    <property type="term" value="F:penicillin binding"/>
    <property type="evidence" value="ECO:0007669"/>
    <property type="project" value="InterPro"/>
</dbReference>
<dbReference type="InterPro" id="IPR036138">
    <property type="entry name" value="PBP_dimer_sf"/>
</dbReference>
<proteinExistence type="inferred from homology"/>
<dbReference type="GO" id="GO:0071972">
    <property type="term" value="F:peptidoglycan L,D-transpeptidase activity"/>
    <property type="evidence" value="ECO:0007669"/>
    <property type="project" value="TreeGrafter"/>
</dbReference>
<evidence type="ECO:0000259" key="5">
    <source>
        <dbReference type="Pfam" id="PF03717"/>
    </source>
</evidence>
<dbReference type="Gene3D" id="3.40.710.10">
    <property type="entry name" value="DD-peptidase/beta-lactamase superfamily"/>
    <property type="match status" value="1"/>
</dbReference>
<dbReference type="GO" id="GO:0016740">
    <property type="term" value="F:transferase activity"/>
    <property type="evidence" value="ECO:0007669"/>
    <property type="project" value="UniProtKB-KW"/>
</dbReference>
<dbReference type="InterPro" id="IPR001460">
    <property type="entry name" value="PCN-bd_Tpept"/>
</dbReference>
<dbReference type="Gene3D" id="3.90.1310.10">
    <property type="entry name" value="Penicillin-binding protein 2a (Domain 2)"/>
    <property type="match status" value="1"/>
</dbReference>
<dbReference type="GO" id="GO:0005886">
    <property type="term" value="C:plasma membrane"/>
    <property type="evidence" value="ECO:0007669"/>
    <property type="project" value="TreeGrafter"/>
</dbReference>
<dbReference type="GO" id="GO:0046677">
    <property type="term" value="P:response to antibiotic"/>
    <property type="evidence" value="ECO:0007669"/>
    <property type="project" value="InterPro"/>
</dbReference>
<accession>A0A173N058</accession>
<dbReference type="EMBL" id="AB499287">
    <property type="protein sequence ID" value="BAV13186.1"/>
    <property type="molecule type" value="Genomic_DNA"/>
</dbReference>
<dbReference type="InterPro" id="IPR005311">
    <property type="entry name" value="PBP_dimer"/>
</dbReference>
<keyword evidence="3" id="KW-0472">Membrane</keyword>
<dbReference type="PROSITE" id="PS51257">
    <property type="entry name" value="PROKAR_LIPOPROTEIN"/>
    <property type="match status" value="1"/>
</dbReference>
<dbReference type="InterPro" id="IPR032710">
    <property type="entry name" value="NTF2-like_dom_sf"/>
</dbReference>
<dbReference type="SUPFAM" id="SSF56519">
    <property type="entry name" value="Penicillin binding protein dimerisation domain"/>
    <property type="match status" value="1"/>
</dbReference>
<gene>
    <name evidence="7" type="primary">PglGT</name>
</gene>
<dbReference type="AlphaFoldDB" id="A0A173N058"/>
<dbReference type="SUPFAM" id="SSF54427">
    <property type="entry name" value="NTF2-like"/>
    <property type="match status" value="1"/>
</dbReference>
<dbReference type="Pfam" id="PF03717">
    <property type="entry name" value="PBP_dimer"/>
    <property type="match status" value="1"/>
</dbReference>
<evidence type="ECO:0000259" key="6">
    <source>
        <dbReference type="Pfam" id="PF05223"/>
    </source>
</evidence>